<gene>
    <name evidence="9" type="primary">lspA</name>
    <name evidence="12" type="ORF">SAMN05216167_11852</name>
</gene>
<evidence type="ECO:0000256" key="4">
    <source>
        <dbReference type="ARBA" id="ARBA00022692"/>
    </source>
</evidence>
<dbReference type="InterPro" id="IPR001872">
    <property type="entry name" value="Peptidase_A8"/>
</dbReference>
<organism evidence="12 13">
    <name type="scientific">Spirosoma endophyticum</name>
    <dbReference type="NCBI Taxonomy" id="662367"/>
    <lineage>
        <taxon>Bacteria</taxon>
        <taxon>Pseudomonadati</taxon>
        <taxon>Bacteroidota</taxon>
        <taxon>Cytophagia</taxon>
        <taxon>Cytophagales</taxon>
        <taxon>Cytophagaceae</taxon>
        <taxon>Spirosoma</taxon>
    </lineage>
</organism>
<feature type="active site" evidence="9">
    <location>
        <position position="123"/>
    </location>
</feature>
<evidence type="ECO:0000313" key="13">
    <source>
        <dbReference type="Proteomes" id="UP000198598"/>
    </source>
</evidence>
<dbReference type="PANTHER" id="PTHR33695:SF1">
    <property type="entry name" value="LIPOPROTEIN SIGNAL PEPTIDASE"/>
    <property type="match status" value="1"/>
</dbReference>
<keyword evidence="5 9" id="KW-0064">Aspartyl protease</keyword>
<feature type="transmembrane region" description="Helical" evidence="9">
    <location>
        <begin position="96"/>
        <end position="113"/>
    </location>
</feature>
<evidence type="ECO:0000256" key="11">
    <source>
        <dbReference type="RuleBase" id="RU004181"/>
    </source>
</evidence>
<feature type="active site" evidence="9">
    <location>
        <position position="141"/>
    </location>
</feature>
<protein>
    <recommendedName>
        <fullName evidence="9">Lipoprotein signal peptidase</fullName>
        <ecNumber evidence="9">3.4.23.36</ecNumber>
    </recommendedName>
    <alternativeName>
        <fullName evidence="9">Prolipoprotein signal peptidase</fullName>
    </alternativeName>
    <alternativeName>
        <fullName evidence="9">Signal peptidase II</fullName>
        <shortName evidence="9">SPase II</shortName>
    </alternativeName>
</protein>
<name>A0A1I2CTY4_9BACT</name>
<feature type="transmembrane region" description="Helical" evidence="9">
    <location>
        <begin position="125"/>
        <end position="153"/>
    </location>
</feature>
<dbReference type="AlphaFoldDB" id="A0A1I2CTY4"/>
<accession>A0A1I2CTY4</accession>
<comment type="similarity">
    <text evidence="1 9 11">Belongs to the peptidase A8 family.</text>
</comment>
<comment type="pathway">
    <text evidence="9">Protein modification; lipoprotein biosynthesis (signal peptide cleavage).</text>
</comment>
<proteinExistence type="inferred from homology"/>
<sequence>MKNLTRVLLIVFTVSVNIGCDQVSKTIVREKIGDGGSICLLNSHLTIAKVENTGAFLSLGDSWPPLLKSILLLALPLIAIVLGFGYLLVKFNTPRLFVVGACFIIGGGIGNIIDRMAYGSVTDFLHLSFGIFQTGIFNMADVSVMLGAGLILLNSILQRQKNDSQVI</sequence>
<keyword evidence="6 9" id="KW-0378">Hydrolase</keyword>
<evidence type="ECO:0000256" key="6">
    <source>
        <dbReference type="ARBA" id="ARBA00022801"/>
    </source>
</evidence>
<evidence type="ECO:0000256" key="7">
    <source>
        <dbReference type="ARBA" id="ARBA00022989"/>
    </source>
</evidence>
<dbReference type="Proteomes" id="UP000198598">
    <property type="component" value="Unassembled WGS sequence"/>
</dbReference>
<dbReference type="NCBIfam" id="TIGR00077">
    <property type="entry name" value="lspA"/>
    <property type="match status" value="1"/>
</dbReference>
<comment type="catalytic activity">
    <reaction evidence="9 10">
        <text>Release of signal peptides from bacterial membrane prolipoproteins. Hydrolyzes -Xaa-Yaa-Zaa-|-(S,diacylglyceryl)Cys-, in which Xaa is hydrophobic (preferably Leu), and Yaa (Ala or Ser) and Zaa (Gly or Ala) have small, neutral side chains.</text>
        <dbReference type="EC" id="3.4.23.36"/>
    </reaction>
</comment>
<evidence type="ECO:0000256" key="9">
    <source>
        <dbReference type="HAMAP-Rule" id="MF_00161"/>
    </source>
</evidence>
<dbReference type="GO" id="GO:0004190">
    <property type="term" value="F:aspartic-type endopeptidase activity"/>
    <property type="evidence" value="ECO:0007669"/>
    <property type="project" value="UniProtKB-UniRule"/>
</dbReference>
<reference evidence="12 13" key="1">
    <citation type="submission" date="2016-10" db="EMBL/GenBank/DDBJ databases">
        <authorList>
            <person name="de Groot N.N."/>
        </authorList>
    </citation>
    <scope>NUCLEOTIDE SEQUENCE [LARGE SCALE GENOMIC DNA]</scope>
    <source>
        <strain evidence="12 13">DSM 26130</strain>
    </source>
</reference>
<comment type="function">
    <text evidence="9 10">This protein specifically catalyzes the removal of signal peptides from prolipoproteins.</text>
</comment>
<dbReference type="GO" id="GO:0006508">
    <property type="term" value="P:proteolysis"/>
    <property type="evidence" value="ECO:0007669"/>
    <property type="project" value="UniProtKB-KW"/>
</dbReference>
<dbReference type="Pfam" id="PF01252">
    <property type="entry name" value="Peptidase_A8"/>
    <property type="match status" value="1"/>
</dbReference>
<dbReference type="UniPathway" id="UPA00665"/>
<comment type="caution">
    <text evidence="9">Lacks conserved residue(s) required for the propagation of feature annotation.</text>
</comment>
<evidence type="ECO:0000256" key="2">
    <source>
        <dbReference type="ARBA" id="ARBA00022475"/>
    </source>
</evidence>
<evidence type="ECO:0000256" key="5">
    <source>
        <dbReference type="ARBA" id="ARBA00022750"/>
    </source>
</evidence>
<dbReference type="STRING" id="662367.SAMN05216167_11852"/>
<keyword evidence="2 9" id="KW-1003">Cell membrane</keyword>
<dbReference type="RefSeq" id="WP_093832531.1">
    <property type="nucleotide sequence ID" value="NZ_FOLQ01000018.1"/>
</dbReference>
<keyword evidence="8 9" id="KW-0472">Membrane</keyword>
<keyword evidence="7 9" id="KW-1133">Transmembrane helix</keyword>
<dbReference type="PROSITE" id="PS00855">
    <property type="entry name" value="SPASE_II"/>
    <property type="match status" value="1"/>
</dbReference>
<evidence type="ECO:0000256" key="8">
    <source>
        <dbReference type="ARBA" id="ARBA00023136"/>
    </source>
</evidence>
<dbReference type="EC" id="3.4.23.36" evidence="9"/>
<keyword evidence="4 9" id="KW-0812">Transmembrane</keyword>
<evidence type="ECO:0000256" key="10">
    <source>
        <dbReference type="RuleBase" id="RU000594"/>
    </source>
</evidence>
<dbReference type="HAMAP" id="MF_00161">
    <property type="entry name" value="LspA"/>
    <property type="match status" value="1"/>
</dbReference>
<comment type="subcellular location">
    <subcellularLocation>
        <location evidence="9">Cell membrane</location>
        <topology evidence="9">Multi-pass membrane protein</topology>
    </subcellularLocation>
</comment>
<dbReference type="PRINTS" id="PR00781">
    <property type="entry name" value="LIPOSIGPTASE"/>
</dbReference>
<evidence type="ECO:0000256" key="1">
    <source>
        <dbReference type="ARBA" id="ARBA00006139"/>
    </source>
</evidence>
<feature type="transmembrane region" description="Helical" evidence="9">
    <location>
        <begin position="66"/>
        <end position="89"/>
    </location>
</feature>
<dbReference type="OrthoDB" id="9810259at2"/>
<keyword evidence="13" id="KW-1185">Reference proteome</keyword>
<dbReference type="GO" id="GO:0005886">
    <property type="term" value="C:plasma membrane"/>
    <property type="evidence" value="ECO:0007669"/>
    <property type="project" value="UniProtKB-SubCell"/>
</dbReference>
<evidence type="ECO:0000313" key="12">
    <source>
        <dbReference type="EMBL" id="SFE71718.1"/>
    </source>
</evidence>
<evidence type="ECO:0000256" key="3">
    <source>
        <dbReference type="ARBA" id="ARBA00022670"/>
    </source>
</evidence>
<dbReference type="EMBL" id="FOLQ01000018">
    <property type="protein sequence ID" value="SFE71718.1"/>
    <property type="molecule type" value="Genomic_DNA"/>
</dbReference>
<keyword evidence="3 9" id="KW-0645">Protease</keyword>
<dbReference type="PANTHER" id="PTHR33695">
    <property type="entry name" value="LIPOPROTEIN SIGNAL PEPTIDASE"/>
    <property type="match status" value="1"/>
</dbReference>